<dbReference type="InterPro" id="IPR003593">
    <property type="entry name" value="AAA+_ATPase"/>
</dbReference>
<keyword evidence="3" id="KW-1003">Cell membrane</keyword>
<feature type="transmembrane region" description="Helical" evidence="10">
    <location>
        <begin position="77"/>
        <end position="94"/>
    </location>
</feature>
<keyword evidence="5" id="KW-0547">Nucleotide-binding</keyword>
<evidence type="ECO:0000256" key="2">
    <source>
        <dbReference type="ARBA" id="ARBA00022448"/>
    </source>
</evidence>
<dbReference type="GO" id="GO:0005524">
    <property type="term" value="F:ATP binding"/>
    <property type="evidence" value="ECO:0007669"/>
    <property type="project" value="UniProtKB-KW"/>
</dbReference>
<dbReference type="SMART" id="SM00382">
    <property type="entry name" value="AAA"/>
    <property type="match status" value="1"/>
</dbReference>
<dbReference type="CDD" id="cd06581">
    <property type="entry name" value="TM_PBP1_LivM_like"/>
    <property type="match status" value="1"/>
</dbReference>
<keyword evidence="7 10" id="KW-1133">Transmembrane helix</keyword>
<feature type="compositionally biased region" description="Low complexity" evidence="9">
    <location>
        <begin position="366"/>
        <end position="379"/>
    </location>
</feature>
<evidence type="ECO:0000256" key="5">
    <source>
        <dbReference type="ARBA" id="ARBA00022741"/>
    </source>
</evidence>
<keyword evidence="4 10" id="KW-0812">Transmembrane</keyword>
<feature type="transmembrane region" description="Helical" evidence="10">
    <location>
        <begin position="289"/>
        <end position="318"/>
    </location>
</feature>
<dbReference type="PANTHER" id="PTHR45772">
    <property type="entry name" value="CONSERVED COMPONENT OF ABC TRANSPORTER FOR NATURAL AMINO ACIDS-RELATED"/>
    <property type="match status" value="1"/>
</dbReference>
<dbReference type="Gene3D" id="3.40.50.300">
    <property type="entry name" value="P-loop containing nucleotide triphosphate hydrolases"/>
    <property type="match status" value="1"/>
</dbReference>
<comment type="subcellular location">
    <subcellularLocation>
        <location evidence="1">Cell membrane</location>
        <topology evidence="1">Multi-pass membrane protein</topology>
    </subcellularLocation>
</comment>
<dbReference type="InterPro" id="IPR003439">
    <property type="entry name" value="ABC_transporter-like_ATP-bd"/>
</dbReference>
<evidence type="ECO:0000256" key="3">
    <source>
        <dbReference type="ARBA" id="ARBA00022475"/>
    </source>
</evidence>
<evidence type="ECO:0000259" key="11">
    <source>
        <dbReference type="PROSITE" id="PS50893"/>
    </source>
</evidence>
<feature type="region of interest" description="Disordered" evidence="9">
    <location>
        <begin position="360"/>
        <end position="379"/>
    </location>
</feature>
<dbReference type="GO" id="GO:0005886">
    <property type="term" value="C:plasma membrane"/>
    <property type="evidence" value="ECO:0007669"/>
    <property type="project" value="UniProtKB-SubCell"/>
</dbReference>
<dbReference type="SUPFAM" id="SSF52540">
    <property type="entry name" value="P-loop containing nucleoside triphosphate hydrolases"/>
    <property type="match status" value="1"/>
</dbReference>
<sequence length="655" mass="66600">MGTRGSAAVASAVGAAAAGRALAGRAWAAAAPAGSPRARAVGVAGDVLGRPYVHAVLLAGLAVLLADSFGYGSYHGIVVLTLVMYAIAALGLDIPVGASGVLSIGHGAAFAVGMYAAAIASGTHSLPVWVAVPIAFGVGAGIGLLMAIPAGRLGGLGLAVVSLGFTVVLADVVRWWDSLTGGPNGIPAIVARWGFERADGLLDEAELFYLTVILFVLAYLAHWYFRSATAGRSAVAAKCDAIGAGALGISVYRTRLLTFTLGSGIGAVAGAINGYLVSYVSPASITVDLSFLFLVMVVLGGAGSRIGAVLGAVVIGGLPIWLSEYPTLNVVIYASMLLLVVRFRPAGVIARRAVAVRLPRPPAPPEASEASEAPARPVAAPEPAGAVAEAVGTAPGAPAGGEGQPVLRCEGVTKRFGGLVALDGVTLSVMPGEVVAIVGPNGSGKTTFLNVLSGFYPLDGGTLEVAGSRVEGSARSPLSGSNARRRLPARAVARTFQTPKIFGDLSVAEHLHLAARRPVQHRGAAERAAFERIAFALLDATDLPLGRVSGAADLSHGQLRFLEIAVAVSRAPRLLLLDEPATGLGPSEIELLAETVRSVSALGCAVLLVEHHLELVHAVADRVVVLHLGELLWTGPPESLGESDRVRDAYLGVGV</sequence>
<dbReference type="PANTHER" id="PTHR45772:SF2">
    <property type="entry name" value="ABC TRANSPORTER ATP-BINDING PROTEIN"/>
    <property type="match status" value="1"/>
</dbReference>
<feature type="transmembrane region" description="Helical" evidence="10">
    <location>
        <begin position="52"/>
        <end position="70"/>
    </location>
</feature>
<evidence type="ECO:0000313" key="13">
    <source>
        <dbReference type="Proteomes" id="UP000604475"/>
    </source>
</evidence>
<dbReference type="InterPro" id="IPR027417">
    <property type="entry name" value="P-loop_NTPase"/>
</dbReference>
<keyword evidence="2" id="KW-0813">Transport</keyword>
<dbReference type="PROSITE" id="PS50893">
    <property type="entry name" value="ABC_TRANSPORTER_2"/>
    <property type="match status" value="1"/>
</dbReference>
<reference evidence="12" key="1">
    <citation type="submission" date="2020-12" db="EMBL/GenBank/DDBJ databases">
        <title>Genomic characterization of non-nitrogen-fixing Frankia strains.</title>
        <authorList>
            <person name="Carlos-Shanley C."/>
            <person name="Guerra T."/>
            <person name="Hahn D."/>
        </authorList>
    </citation>
    <scope>NUCLEOTIDE SEQUENCE</scope>
    <source>
        <strain evidence="12">CN6</strain>
    </source>
</reference>
<evidence type="ECO:0000256" key="1">
    <source>
        <dbReference type="ARBA" id="ARBA00004651"/>
    </source>
</evidence>
<feature type="domain" description="ABC transporter" evidence="11">
    <location>
        <begin position="407"/>
        <end position="653"/>
    </location>
</feature>
<feature type="transmembrane region" description="Helical" evidence="10">
    <location>
        <begin position="154"/>
        <end position="173"/>
    </location>
</feature>
<name>A0A937RTY4_9ACTN</name>
<keyword evidence="8 10" id="KW-0472">Membrane</keyword>
<feature type="transmembrane region" description="Helical" evidence="10">
    <location>
        <begin position="126"/>
        <end position="148"/>
    </location>
</feature>
<dbReference type="GO" id="GO:0015658">
    <property type="term" value="F:branched-chain amino acid transmembrane transporter activity"/>
    <property type="evidence" value="ECO:0007669"/>
    <property type="project" value="InterPro"/>
</dbReference>
<dbReference type="InterPro" id="IPR043428">
    <property type="entry name" value="LivM-like"/>
</dbReference>
<dbReference type="RefSeq" id="WP_203007022.1">
    <property type="nucleotide sequence ID" value="NZ_JADWYU010000162.1"/>
</dbReference>
<dbReference type="Proteomes" id="UP000604475">
    <property type="component" value="Unassembled WGS sequence"/>
</dbReference>
<feature type="transmembrane region" description="Helical" evidence="10">
    <location>
        <begin position="330"/>
        <end position="350"/>
    </location>
</feature>
<feature type="transmembrane region" description="Helical" evidence="10">
    <location>
        <begin position="100"/>
        <end position="119"/>
    </location>
</feature>
<evidence type="ECO:0000256" key="8">
    <source>
        <dbReference type="ARBA" id="ARBA00023136"/>
    </source>
</evidence>
<dbReference type="Pfam" id="PF00005">
    <property type="entry name" value="ABC_tran"/>
    <property type="match status" value="1"/>
</dbReference>
<dbReference type="InterPro" id="IPR051120">
    <property type="entry name" value="ABC_AA/LPS_Transport"/>
</dbReference>
<dbReference type="GO" id="GO:0016887">
    <property type="term" value="F:ATP hydrolysis activity"/>
    <property type="evidence" value="ECO:0007669"/>
    <property type="project" value="InterPro"/>
</dbReference>
<protein>
    <submittedName>
        <fullName evidence="12">ATP-binding cassette domain-containing protein</fullName>
    </submittedName>
</protein>
<feature type="transmembrane region" description="Helical" evidence="10">
    <location>
        <begin position="207"/>
        <end position="225"/>
    </location>
</feature>
<evidence type="ECO:0000256" key="10">
    <source>
        <dbReference type="SAM" id="Phobius"/>
    </source>
</evidence>
<comment type="caution">
    <text evidence="12">The sequence shown here is derived from an EMBL/GenBank/DDBJ whole genome shotgun (WGS) entry which is preliminary data.</text>
</comment>
<dbReference type="AlphaFoldDB" id="A0A937RTY4"/>
<evidence type="ECO:0000256" key="7">
    <source>
        <dbReference type="ARBA" id="ARBA00022989"/>
    </source>
</evidence>
<evidence type="ECO:0000256" key="4">
    <source>
        <dbReference type="ARBA" id="ARBA00022692"/>
    </source>
</evidence>
<evidence type="ECO:0000313" key="12">
    <source>
        <dbReference type="EMBL" id="MBL7631856.1"/>
    </source>
</evidence>
<dbReference type="EMBL" id="JAEACQ010000287">
    <property type="protein sequence ID" value="MBL7631856.1"/>
    <property type="molecule type" value="Genomic_DNA"/>
</dbReference>
<organism evidence="12 13">
    <name type="scientific">Frankia nepalensis</name>
    <dbReference type="NCBI Taxonomy" id="1836974"/>
    <lineage>
        <taxon>Bacteria</taxon>
        <taxon>Bacillati</taxon>
        <taxon>Actinomycetota</taxon>
        <taxon>Actinomycetes</taxon>
        <taxon>Frankiales</taxon>
        <taxon>Frankiaceae</taxon>
        <taxon>Frankia</taxon>
    </lineage>
</organism>
<proteinExistence type="predicted"/>
<dbReference type="InterPro" id="IPR001851">
    <property type="entry name" value="ABC_transp_permease"/>
</dbReference>
<accession>A0A937RTY4</accession>
<keyword evidence="13" id="KW-1185">Reference proteome</keyword>
<feature type="transmembrane region" description="Helical" evidence="10">
    <location>
        <begin position="256"/>
        <end position="277"/>
    </location>
</feature>
<evidence type="ECO:0000256" key="9">
    <source>
        <dbReference type="SAM" id="MobiDB-lite"/>
    </source>
</evidence>
<gene>
    <name evidence="12" type="ORF">I7412_32790</name>
</gene>
<keyword evidence="6 12" id="KW-0067">ATP-binding</keyword>
<evidence type="ECO:0000256" key="6">
    <source>
        <dbReference type="ARBA" id="ARBA00022840"/>
    </source>
</evidence>
<dbReference type="Pfam" id="PF02653">
    <property type="entry name" value="BPD_transp_2"/>
    <property type="match status" value="1"/>
</dbReference>